<organism evidence="2 3">
    <name type="scientific">Dentiscutata erythropus</name>
    <dbReference type="NCBI Taxonomy" id="1348616"/>
    <lineage>
        <taxon>Eukaryota</taxon>
        <taxon>Fungi</taxon>
        <taxon>Fungi incertae sedis</taxon>
        <taxon>Mucoromycota</taxon>
        <taxon>Glomeromycotina</taxon>
        <taxon>Glomeromycetes</taxon>
        <taxon>Diversisporales</taxon>
        <taxon>Gigasporaceae</taxon>
        <taxon>Dentiscutata</taxon>
    </lineage>
</organism>
<evidence type="ECO:0000313" key="3">
    <source>
        <dbReference type="Proteomes" id="UP000789405"/>
    </source>
</evidence>
<gene>
    <name evidence="2" type="ORF">DERYTH_LOCUS12021</name>
</gene>
<dbReference type="InterPro" id="IPR012337">
    <property type="entry name" value="RNaseH-like_sf"/>
</dbReference>
<dbReference type="AlphaFoldDB" id="A0A9N9ENM6"/>
<dbReference type="Proteomes" id="UP000789405">
    <property type="component" value="Unassembled WGS sequence"/>
</dbReference>
<dbReference type="OrthoDB" id="2381924at2759"/>
<sequence>MVHYKSSASEINTNLTTSKNKKAYFESFFSEKQETEQPLPEKELDLYLALPICKNNFLSWWEQNEYRFPTLATMTCNYLAIQGTSVPCEEAFSVAAGIITKVCSCLLPKTAQALLCLKS</sequence>
<feature type="domain" description="HAT C-terminal dimerisation" evidence="1">
    <location>
        <begin position="43"/>
        <end position="118"/>
    </location>
</feature>
<dbReference type="PANTHER" id="PTHR23272">
    <property type="entry name" value="BED FINGER-RELATED"/>
    <property type="match status" value="1"/>
</dbReference>
<protein>
    <submittedName>
        <fullName evidence="2">24786_t:CDS:1</fullName>
    </submittedName>
</protein>
<dbReference type="Pfam" id="PF05699">
    <property type="entry name" value="Dimer_Tnp_hAT"/>
    <property type="match status" value="1"/>
</dbReference>
<accession>A0A9N9ENM6</accession>
<dbReference type="EMBL" id="CAJVPY010007715">
    <property type="protein sequence ID" value="CAG8684610.1"/>
    <property type="molecule type" value="Genomic_DNA"/>
</dbReference>
<dbReference type="GO" id="GO:0046983">
    <property type="term" value="F:protein dimerization activity"/>
    <property type="evidence" value="ECO:0007669"/>
    <property type="project" value="InterPro"/>
</dbReference>
<keyword evidence="3" id="KW-1185">Reference proteome</keyword>
<dbReference type="SUPFAM" id="SSF53098">
    <property type="entry name" value="Ribonuclease H-like"/>
    <property type="match status" value="1"/>
</dbReference>
<comment type="caution">
    <text evidence="2">The sequence shown here is derived from an EMBL/GenBank/DDBJ whole genome shotgun (WGS) entry which is preliminary data.</text>
</comment>
<evidence type="ECO:0000259" key="1">
    <source>
        <dbReference type="Pfam" id="PF05699"/>
    </source>
</evidence>
<evidence type="ECO:0000313" key="2">
    <source>
        <dbReference type="EMBL" id="CAG8684610.1"/>
    </source>
</evidence>
<name>A0A9N9ENM6_9GLOM</name>
<reference evidence="2" key="1">
    <citation type="submission" date="2021-06" db="EMBL/GenBank/DDBJ databases">
        <authorList>
            <person name="Kallberg Y."/>
            <person name="Tangrot J."/>
            <person name="Rosling A."/>
        </authorList>
    </citation>
    <scope>NUCLEOTIDE SEQUENCE</scope>
    <source>
        <strain evidence="2">MA453B</strain>
    </source>
</reference>
<dbReference type="InterPro" id="IPR008906">
    <property type="entry name" value="HATC_C_dom"/>
</dbReference>
<proteinExistence type="predicted"/>